<keyword evidence="4" id="KW-1185">Reference proteome</keyword>
<feature type="compositionally biased region" description="Low complexity" evidence="2">
    <location>
        <begin position="20"/>
        <end position="29"/>
    </location>
</feature>
<dbReference type="GeneID" id="17355529"/>
<proteinExistence type="predicted"/>
<dbReference type="Proteomes" id="UP000008141">
    <property type="component" value="Unassembled WGS sequence"/>
</dbReference>
<evidence type="ECO:0000313" key="4">
    <source>
        <dbReference type="Proteomes" id="UP000008141"/>
    </source>
</evidence>
<gene>
    <name evidence="3" type="ORF">CHLNCDRAFT_57714</name>
</gene>
<organism evidence="4">
    <name type="scientific">Chlorella variabilis</name>
    <name type="common">Green alga</name>
    <dbReference type="NCBI Taxonomy" id="554065"/>
    <lineage>
        <taxon>Eukaryota</taxon>
        <taxon>Viridiplantae</taxon>
        <taxon>Chlorophyta</taxon>
        <taxon>core chlorophytes</taxon>
        <taxon>Trebouxiophyceae</taxon>
        <taxon>Chlorellales</taxon>
        <taxon>Chlorellaceae</taxon>
        <taxon>Chlorella clade</taxon>
        <taxon>Chlorella</taxon>
    </lineage>
</organism>
<sequence length="331" mass="33394">MQKAATGRLLGRAPQPAIGSARSARSARSLTPALVVCARRARASKADDDAGASDLSASAPPAPYGDALLAREYELWQRQAAMYERLLEQADHEQQRFAEERLEWKATEAALRQEAAELRAQLLYVLAQLNSGQAGGGAAAAQPGAAATAASSTSSYMASSQQAAIAAREPAAALASTSFGSAVSPAEQVKAVVDAMKAGAGGSTAQPPPPAVAPSSVSSSSVVSPSAAWPAGSNSELPSYAVDLAAAVAAVDTTDVLKGVGMFELQERRAAVQAEAAASSLAATPVEEPGVAPPVEQPVAAPPQPAAAEADAEASHGPPPPLTLGADDIFW</sequence>
<dbReference type="KEGG" id="cvr:CHLNCDRAFT_57714"/>
<dbReference type="RefSeq" id="XP_005847898.1">
    <property type="nucleotide sequence ID" value="XM_005847836.1"/>
</dbReference>
<name>E1ZE27_CHLVA</name>
<dbReference type="InParanoid" id="E1ZE27"/>
<feature type="region of interest" description="Disordered" evidence="2">
    <location>
        <begin position="1"/>
        <end position="29"/>
    </location>
</feature>
<feature type="non-terminal residue" evidence="3">
    <location>
        <position position="331"/>
    </location>
</feature>
<evidence type="ECO:0000256" key="1">
    <source>
        <dbReference type="SAM" id="Coils"/>
    </source>
</evidence>
<protein>
    <submittedName>
        <fullName evidence="3">Expressed protein</fullName>
    </submittedName>
</protein>
<feature type="region of interest" description="Disordered" evidence="2">
    <location>
        <begin position="287"/>
        <end position="331"/>
    </location>
</feature>
<keyword evidence="1" id="KW-0175">Coiled coil</keyword>
<reference evidence="3 4" key="1">
    <citation type="journal article" date="2010" name="Plant Cell">
        <title>The Chlorella variabilis NC64A genome reveals adaptation to photosymbiosis, coevolution with viruses, and cryptic sex.</title>
        <authorList>
            <person name="Blanc G."/>
            <person name="Duncan G."/>
            <person name="Agarkova I."/>
            <person name="Borodovsky M."/>
            <person name="Gurnon J."/>
            <person name="Kuo A."/>
            <person name="Lindquist E."/>
            <person name="Lucas S."/>
            <person name="Pangilinan J."/>
            <person name="Polle J."/>
            <person name="Salamov A."/>
            <person name="Terry A."/>
            <person name="Yamada T."/>
            <person name="Dunigan D.D."/>
            <person name="Grigoriev I.V."/>
            <person name="Claverie J.M."/>
            <person name="Van Etten J.L."/>
        </authorList>
    </citation>
    <scope>NUCLEOTIDE SEQUENCE [LARGE SCALE GENOMIC DNA]</scope>
    <source>
        <strain evidence="3 4">NC64A</strain>
    </source>
</reference>
<accession>E1ZE27</accession>
<feature type="compositionally biased region" description="Low complexity" evidence="2">
    <location>
        <begin position="213"/>
        <end position="228"/>
    </location>
</feature>
<evidence type="ECO:0000313" key="3">
    <source>
        <dbReference type="EMBL" id="EFN55796.1"/>
    </source>
</evidence>
<feature type="compositionally biased region" description="Pro residues" evidence="2">
    <location>
        <begin position="291"/>
        <end position="305"/>
    </location>
</feature>
<evidence type="ECO:0000256" key="2">
    <source>
        <dbReference type="SAM" id="MobiDB-lite"/>
    </source>
</evidence>
<dbReference type="AlphaFoldDB" id="E1ZE27"/>
<dbReference type="OrthoDB" id="1001489at2759"/>
<dbReference type="EMBL" id="GL433843">
    <property type="protein sequence ID" value="EFN55796.1"/>
    <property type="molecule type" value="Genomic_DNA"/>
</dbReference>
<feature type="region of interest" description="Disordered" evidence="2">
    <location>
        <begin position="200"/>
        <end position="230"/>
    </location>
</feature>
<feature type="coiled-coil region" evidence="1">
    <location>
        <begin position="73"/>
        <end position="121"/>
    </location>
</feature>